<reference evidence="2" key="1">
    <citation type="submission" date="2022-11" db="EMBL/GenBank/DDBJ databases">
        <title>Genome Resource of Sclerotinia nivalis Strain SnTB1, a Plant Pathogen Isolated from American Ginseng.</title>
        <authorList>
            <person name="Fan S."/>
        </authorList>
    </citation>
    <scope>NUCLEOTIDE SEQUENCE</scope>
    <source>
        <strain evidence="2">SnTB1</strain>
    </source>
</reference>
<protein>
    <submittedName>
        <fullName evidence="2">Uncharacterized protein</fullName>
    </submittedName>
</protein>
<dbReference type="Proteomes" id="UP001152300">
    <property type="component" value="Unassembled WGS sequence"/>
</dbReference>
<comment type="caution">
    <text evidence="2">The sequence shown here is derived from an EMBL/GenBank/DDBJ whole genome shotgun (WGS) entry which is preliminary data.</text>
</comment>
<feature type="compositionally biased region" description="Basic and acidic residues" evidence="1">
    <location>
        <begin position="131"/>
        <end position="140"/>
    </location>
</feature>
<feature type="compositionally biased region" description="Acidic residues" evidence="1">
    <location>
        <begin position="40"/>
        <end position="58"/>
    </location>
</feature>
<proteinExistence type="predicted"/>
<evidence type="ECO:0000256" key="1">
    <source>
        <dbReference type="SAM" id="MobiDB-lite"/>
    </source>
</evidence>
<dbReference type="EMBL" id="JAPEIS010000001">
    <property type="protein sequence ID" value="KAJ8070330.1"/>
    <property type="molecule type" value="Genomic_DNA"/>
</dbReference>
<organism evidence="2 3">
    <name type="scientific">Sclerotinia nivalis</name>
    <dbReference type="NCBI Taxonomy" id="352851"/>
    <lineage>
        <taxon>Eukaryota</taxon>
        <taxon>Fungi</taxon>
        <taxon>Dikarya</taxon>
        <taxon>Ascomycota</taxon>
        <taxon>Pezizomycotina</taxon>
        <taxon>Leotiomycetes</taxon>
        <taxon>Helotiales</taxon>
        <taxon>Sclerotiniaceae</taxon>
        <taxon>Sclerotinia</taxon>
    </lineage>
</organism>
<accession>A0A9X0AX57</accession>
<evidence type="ECO:0000313" key="2">
    <source>
        <dbReference type="EMBL" id="KAJ8070330.1"/>
    </source>
</evidence>
<evidence type="ECO:0000313" key="3">
    <source>
        <dbReference type="Proteomes" id="UP001152300"/>
    </source>
</evidence>
<dbReference type="AlphaFoldDB" id="A0A9X0AX57"/>
<name>A0A9X0AX57_9HELO</name>
<keyword evidence="3" id="KW-1185">Reference proteome</keyword>
<feature type="compositionally biased region" description="Basic and acidic residues" evidence="1">
    <location>
        <begin position="186"/>
        <end position="275"/>
    </location>
</feature>
<gene>
    <name evidence="2" type="ORF">OCU04_000710</name>
</gene>
<feature type="compositionally biased region" description="Polar residues" evidence="1">
    <location>
        <begin position="1"/>
        <end position="13"/>
    </location>
</feature>
<sequence length="334" mass="40109">MSYRTQNPVYNTDNGEKPPPSLDDERISPETFSKLAALDLESDAESNSEFDEEYEDYQEPYYRREDRSSQYESYGGSYRPQATSESEEYSRPTPPYPSASDEYRENLRSARAAGHAAGYEPRQSTHTRRAPSPDKEEYRRPHVPYPYEDQYDSRRNARPSSPPPARTRYEPTYQYSSSTSSSSCTRAERLGKWEEGREERERLRERLQTIKENREESLRRKAEAEEEELRRLEERLQYTRSQEEERLRDRLRQRQNRTNERYETSSRYESRERSRYEEPRIYEARARTRPSYRSVPMYGLDYERREVRVPEPRHGERLRVEVPEGWRVVVVVED</sequence>
<feature type="region of interest" description="Disordered" evidence="1">
    <location>
        <begin position="1"/>
        <end position="275"/>
    </location>
</feature>
<dbReference type="OrthoDB" id="3564686at2759"/>